<keyword evidence="3" id="KW-0378">Hydrolase</keyword>
<keyword evidence="3" id="KW-0269">Exonuclease</keyword>
<reference evidence="3" key="1">
    <citation type="journal article" date="2012" name="PLoS ONE">
        <title>Gene sets for utilization of primary and secondary nutrition supplies in the distal gut of endangered iberian lynx.</title>
        <authorList>
            <person name="Alcaide M."/>
            <person name="Messina E."/>
            <person name="Richter M."/>
            <person name="Bargiela R."/>
            <person name="Peplies J."/>
            <person name="Huws S.A."/>
            <person name="Newbold C.J."/>
            <person name="Golyshin P.N."/>
            <person name="Simon M.A."/>
            <person name="Lopez G."/>
            <person name="Yakimov M.M."/>
            <person name="Ferrer M."/>
        </authorList>
    </citation>
    <scope>NUCLEOTIDE SEQUENCE</scope>
</reference>
<dbReference type="AlphaFoldDB" id="J9GGE3"/>
<dbReference type="EMBL" id="AMCI01001294">
    <property type="protein sequence ID" value="EJX06009.1"/>
    <property type="molecule type" value="Genomic_DNA"/>
</dbReference>
<keyword evidence="1" id="KW-0175">Coiled coil</keyword>
<dbReference type="Gene3D" id="3.40.50.300">
    <property type="entry name" value="P-loop containing nucleotide triphosphate hydrolases"/>
    <property type="match status" value="2"/>
</dbReference>
<dbReference type="PANTHER" id="PTHR32114:SF2">
    <property type="entry name" value="ABC TRANSPORTER ABCH.3"/>
    <property type="match status" value="1"/>
</dbReference>
<feature type="compositionally biased region" description="Basic and acidic residues" evidence="2">
    <location>
        <begin position="347"/>
        <end position="367"/>
    </location>
</feature>
<dbReference type="GO" id="GO:0004527">
    <property type="term" value="F:exonuclease activity"/>
    <property type="evidence" value="ECO:0007669"/>
    <property type="project" value="UniProtKB-KW"/>
</dbReference>
<sequence>MKIEKIILENLTALEGEQVIDFTAEPLRSAGLFAITGDTGSGKSTLLDAICLALYNRAPRFDDAEKISAEELKQAESKAQQIQASNVASVLRRGKKEGKAMVIFSTHDGTRYEAKWSIRVARTGTIKPVERSFVRLSPQKHTFDKAELQDAIIEAVGLTYDQFTRTVILAQNSFANFLKAKSADKATLLEKLTGTEVYGAISKQIYELSKQADEVVSGMEHRMEGMLLNRLEPQALAEEEERRRVLAATGEQTQRELERLMRQLEWADRYRQATQRVSEEEAKFAAATKACSEMRADEQRLERYDSLLSMQPLFQEIIMRREDRERMRNDEAQTQTDLEQVRQTLDTKRQELSAAEERTAEAEKQQEQRAAAINRGHALEGEMRVFEEQLRRADAQIKQADEVLRKRQKDLTTKQQSLEAARQEITQKQFHQQSLSVHSRMFDKFDLVKDKLSLLLTETARNVESHAKWRDSQRHKMGLEEQCEKVKHEQDQNLAKMNALKSNLMIHKQTIQGLDSAKLQRAVTETRNRMDALKRAAVLWNHISEGYTSLSEGRAIQKREETELAQKRQQAERLEIERDAAEEAYNRIATAYTLSQSENIVELRKQLKEGSACPVCGATHHPYHTETERQLGNLLTNLNKEYVAAQEALAQKRNTLAALREDIAADDARIRTAARELQKMERRQQADVEEWQTYAYLDNSFQDCSETANREARAKMIQLLKDNTIRVAEEAEKELDTYNYHQRHINELNEQIENLDTAMLNNRTAFDKLRTEIQVLVAASEELQQAIRLSDRTCSQLYIDLDGMITVSGWFTEWKNNADGLRMRLRDLYEDWNRTCRMLEEKQRASELLCEEIKGAAAHLEEATRSLEELRENRTALHERLEAMKEEMRQLFGGSSPQKEAAALKEAVLQTRRVETELRKLCEEHQGRLKALEGKRENLEKGRVKAQQQLQEKQQQLDLLILRFNGSHPPVQFAELEQLFASTQDWKALRQQLDALRQNLMQAQTSLTQARDVLCVLQADPLRPKEVGEEALAMLQTRREEERVKLSEVNRRLGESQSRLMAHERCVQEAAQFVETLNRAKADQTEWQRLNELLGSADGKKFRTAAQCATFACLVEHANYHLRQISPRYELAQRPNSLFLEVIDRDLFDEKRFVNSLSGGETFVVSLALALGLASFSGTGLAIGSLFIDEGFGNLDRESLDLVMGALSNLENAQGRKVGVISHTEQIRSQISPQIRLRKQPGNGSSVIEVV</sequence>
<evidence type="ECO:0000256" key="2">
    <source>
        <dbReference type="SAM" id="MobiDB-lite"/>
    </source>
</evidence>
<dbReference type="InterPro" id="IPR027417">
    <property type="entry name" value="P-loop_NTPase"/>
</dbReference>
<protein>
    <submittedName>
        <fullName evidence="3">ATP-dependent exonuclease sbcC</fullName>
    </submittedName>
</protein>
<name>J9GGE3_9ZZZZ</name>
<dbReference type="Pfam" id="PF13558">
    <property type="entry name" value="SbcC_Walker_B"/>
    <property type="match status" value="1"/>
</dbReference>
<organism evidence="3">
    <name type="scientific">gut metagenome</name>
    <dbReference type="NCBI Taxonomy" id="749906"/>
    <lineage>
        <taxon>unclassified sequences</taxon>
        <taxon>metagenomes</taxon>
        <taxon>organismal metagenomes</taxon>
    </lineage>
</organism>
<gene>
    <name evidence="3" type="ORF">EVA_05878</name>
</gene>
<dbReference type="Pfam" id="PF13555">
    <property type="entry name" value="AAA_29"/>
    <property type="match status" value="1"/>
</dbReference>
<proteinExistence type="predicted"/>
<feature type="region of interest" description="Disordered" evidence="2">
    <location>
        <begin position="347"/>
        <end position="370"/>
    </location>
</feature>
<feature type="coiled-coil region" evidence="1">
    <location>
        <begin position="516"/>
        <end position="591"/>
    </location>
</feature>
<comment type="caution">
    <text evidence="3">The sequence shown here is derived from an EMBL/GenBank/DDBJ whole genome shotgun (WGS) entry which is preliminary data.</text>
</comment>
<accession>J9GGE3</accession>
<dbReference type="PANTHER" id="PTHR32114">
    <property type="entry name" value="ABC TRANSPORTER ABCH.3"/>
    <property type="match status" value="1"/>
</dbReference>
<keyword evidence="3" id="KW-0540">Nuclease</keyword>
<dbReference type="SUPFAM" id="SSF52540">
    <property type="entry name" value="P-loop containing nucleoside triphosphate hydrolases"/>
    <property type="match status" value="2"/>
</dbReference>
<feature type="coiled-coil region" evidence="1">
    <location>
        <begin position="635"/>
        <end position="683"/>
    </location>
</feature>
<evidence type="ECO:0000313" key="3">
    <source>
        <dbReference type="EMBL" id="EJX06009.1"/>
    </source>
</evidence>
<feature type="coiled-coil region" evidence="1">
    <location>
        <begin position="738"/>
        <end position="786"/>
    </location>
</feature>
<feature type="coiled-coil region" evidence="1">
    <location>
        <begin position="822"/>
        <end position="1052"/>
    </location>
</feature>
<evidence type="ECO:0000256" key="1">
    <source>
        <dbReference type="SAM" id="Coils"/>
    </source>
</evidence>